<evidence type="ECO:0000256" key="1">
    <source>
        <dbReference type="SAM" id="MobiDB-lite"/>
    </source>
</evidence>
<accession>A0ABD6FI71</accession>
<protein>
    <submittedName>
        <fullName evidence="2">WXG100 family type VII secretion target</fullName>
    </submittedName>
</protein>
<feature type="compositionally biased region" description="Gly residues" evidence="1">
    <location>
        <begin position="284"/>
        <end position="300"/>
    </location>
</feature>
<feature type="compositionally biased region" description="Polar residues" evidence="1">
    <location>
        <begin position="613"/>
        <end position="622"/>
    </location>
</feature>
<dbReference type="SUPFAM" id="SSF140453">
    <property type="entry name" value="EsxAB dimer-like"/>
    <property type="match status" value="1"/>
</dbReference>
<dbReference type="Gene3D" id="1.10.287.1060">
    <property type="entry name" value="ESAT-6-like"/>
    <property type="match status" value="1"/>
</dbReference>
<sequence length="779" mass="81035">MAVNTSPDNPQPSTGDPWVQSLSFEQVGQLIQQAQPDTFYQQAEAFERARGGLQDALDDVRAQMNVLRSEWKGLSADDFTDIVSGVTGKVDYVLAMSSNYGTALRAAGDLLAEYRRIYDHLARQRTEMLSQANEKVAKQIEEFANQAARQIMDGLRTTYWQIGNALPGFDYKLPPGFDPTIVDPGANGANNLSTNGLSGRLSSQPDGSGDVHGVVGGGNGSGTGVDNRSFVPHVPNLYELSGGDRSRTGFGGNGAGRGDNGSGLDALGRGNGSGDRSGPDANGTGSGTGAAGRSGNGSGDVLGRSAADDTGVNVPAGFFAPMPRFPDGLGGRGPVTAAQNFVGGIDGLDGDRNGIGSKSSFDVTTGIDLPGVLGKSNPSDVHGVIGPFCGPLGAGNGHGTNDRRQTDPGKSDWLDLDGLYAITDALGRNQGCGPSDRLPDDLRTSTKHAPGTGGARPNGGDVHSSERRDTETPETFEFGQDDLEQIDLLSGSAGNSSDQTRTTKRVPTEILDPQVRDKVRDQIGELRNTGNGLPQGSGTQGPSGPPRTIKTTVTPPSSFAPPPPPGPTPFDREQHKTSAFAVAGDVVWQPDEDEETRLPASSPRPPADGPKPNSLQSSNTPSGPGDGSPFVPAVNQGDKGRVVHAFTPHQDPRGPVGPGVPPDPWGPVPHIPSGTGVPHVPARPDAYGPSGGHMPMAPMWFGGMGGSNPVGRVSGLNNDRPEVWSGKADDESGALGKPDKKDQEAKRRLAEDALAGRMAERLSELGEALKDRDRSGRKS</sequence>
<dbReference type="Proteomes" id="UP000249324">
    <property type="component" value="Unassembled WGS sequence"/>
</dbReference>
<dbReference type="InterPro" id="IPR010310">
    <property type="entry name" value="T7SS_ESAT-6-like"/>
</dbReference>
<feature type="compositionally biased region" description="Pro residues" evidence="1">
    <location>
        <begin position="658"/>
        <end position="670"/>
    </location>
</feature>
<proteinExistence type="predicted"/>
<comment type="caution">
    <text evidence="2">The sequence shown here is derived from an EMBL/GenBank/DDBJ whole genome shotgun (WGS) entry which is preliminary data.</text>
</comment>
<dbReference type="Pfam" id="PF06013">
    <property type="entry name" value="WXG100"/>
    <property type="match status" value="1"/>
</dbReference>
<feature type="compositionally biased region" description="Polar residues" evidence="1">
    <location>
        <begin position="188"/>
        <end position="206"/>
    </location>
</feature>
<feature type="compositionally biased region" description="Pro residues" evidence="1">
    <location>
        <begin position="558"/>
        <end position="568"/>
    </location>
</feature>
<evidence type="ECO:0000313" key="2">
    <source>
        <dbReference type="EMBL" id="MFO7193698.1"/>
    </source>
</evidence>
<feature type="compositionally biased region" description="Basic and acidic residues" evidence="1">
    <location>
        <begin position="514"/>
        <end position="524"/>
    </location>
</feature>
<feature type="compositionally biased region" description="Basic and acidic residues" evidence="1">
    <location>
        <begin position="719"/>
        <end position="730"/>
    </location>
</feature>
<dbReference type="AlphaFoldDB" id="A0ABD6FI71"/>
<dbReference type="EMBL" id="QGUI02000257">
    <property type="protein sequence ID" value="MFO7193698.1"/>
    <property type="molecule type" value="Genomic_DNA"/>
</dbReference>
<name>A0ABD6FI71_9PSEU</name>
<evidence type="ECO:0000313" key="3">
    <source>
        <dbReference type="Proteomes" id="UP000249324"/>
    </source>
</evidence>
<organism evidence="2 3">
    <name type="scientific">Thermocrispum agreste</name>
    <dbReference type="NCBI Taxonomy" id="37925"/>
    <lineage>
        <taxon>Bacteria</taxon>
        <taxon>Bacillati</taxon>
        <taxon>Actinomycetota</taxon>
        <taxon>Actinomycetes</taxon>
        <taxon>Pseudonocardiales</taxon>
        <taxon>Pseudonocardiaceae</taxon>
        <taxon>Thermocrispum</taxon>
    </lineage>
</organism>
<gene>
    <name evidence="2" type="ORF">DIU77_015760</name>
</gene>
<reference evidence="2 3" key="1">
    <citation type="journal article" date="2021" name="BMC Genomics">
        <title>Genome-resolved metagenome and metatranscriptome analyses of thermophilic composting reveal key bacterial players and their metabolic interactions.</title>
        <authorList>
            <person name="Braga L.P.P."/>
            <person name="Pereira R.V."/>
            <person name="Martins L.F."/>
            <person name="Moura L.M.S."/>
            <person name="Sanchez F.B."/>
            <person name="Patane J.S.L."/>
            <person name="da Silva A.M."/>
            <person name="Setubal J.C."/>
        </authorList>
    </citation>
    <scope>NUCLEOTIDE SEQUENCE [LARGE SCALE GENOMIC DNA]</scope>
    <source>
        <strain evidence="2">ZC4RG45</strain>
    </source>
</reference>
<feature type="region of interest" description="Disordered" evidence="1">
    <location>
        <begin position="188"/>
        <end position="308"/>
    </location>
</feature>
<feature type="compositionally biased region" description="Gly residues" evidence="1">
    <location>
        <begin position="214"/>
        <end position="223"/>
    </location>
</feature>
<feature type="compositionally biased region" description="Gly residues" evidence="1">
    <location>
        <begin position="249"/>
        <end position="261"/>
    </location>
</feature>
<feature type="region of interest" description="Disordered" evidence="1">
    <location>
        <begin position="427"/>
        <end position="747"/>
    </location>
</feature>
<dbReference type="InterPro" id="IPR036689">
    <property type="entry name" value="ESAT-6-like_sf"/>
</dbReference>
<feature type="compositionally biased region" description="Basic and acidic residues" evidence="1">
    <location>
        <begin position="737"/>
        <end position="747"/>
    </location>
</feature>